<keyword evidence="1" id="KW-1133">Transmembrane helix</keyword>
<dbReference type="Proteomes" id="UP001596410">
    <property type="component" value="Unassembled WGS sequence"/>
</dbReference>
<evidence type="ECO:0000313" key="3">
    <source>
        <dbReference type="Proteomes" id="UP001596410"/>
    </source>
</evidence>
<comment type="caution">
    <text evidence="2">The sequence shown here is derived from an EMBL/GenBank/DDBJ whole genome shotgun (WGS) entry which is preliminary data.</text>
</comment>
<protein>
    <submittedName>
        <fullName evidence="2">Uncharacterized protein</fullName>
    </submittedName>
</protein>
<feature type="transmembrane region" description="Helical" evidence="1">
    <location>
        <begin position="7"/>
        <end position="26"/>
    </location>
</feature>
<keyword evidence="1" id="KW-0812">Transmembrane</keyword>
<evidence type="ECO:0000256" key="1">
    <source>
        <dbReference type="SAM" id="Phobius"/>
    </source>
</evidence>
<keyword evidence="1" id="KW-0472">Membrane</keyword>
<accession>A0ABW2EQY9</accession>
<proteinExistence type="predicted"/>
<dbReference type="EMBL" id="JBHSZV010000059">
    <property type="protein sequence ID" value="MFC7063818.1"/>
    <property type="molecule type" value="Genomic_DNA"/>
</dbReference>
<dbReference type="RefSeq" id="WP_204710190.1">
    <property type="nucleotide sequence ID" value="NZ_JBHSZV010000059.1"/>
</dbReference>
<evidence type="ECO:0000313" key="2">
    <source>
        <dbReference type="EMBL" id="MFC7063818.1"/>
    </source>
</evidence>
<gene>
    <name evidence="2" type="ORF">ACFQIC_18635</name>
</gene>
<sequence length="162" mass="18275">MVILKRTLLIIGGILLFFLLGSIIYLKANPPLSSNGISFYADDEKKRVVEIVNSGFANINLQNVLINGNKAENVELGASRTNHMVAGGGLEEDPYITFHKINKIEVQPELSPEEQKALYEEDDRKIIKHYGLRAFGNEIPEKITIKYMYSFIPYSLEVDVTE</sequence>
<reference evidence="3" key="1">
    <citation type="journal article" date="2019" name="Int. J. Syst. Evol. Microbiol.">
        <title>The Global Catalogue of Microorganisms (GCM) 10K type strain sequencing project: providing services to taxonomists for standard genome sequencing and annotation.</title>
        <authorList>
            <consortium name="The Broad Institute Genomics Platform"/>
            <consortium name="The Broad Institute Genome Sequencing Center for Infectious Disease"/>
            <person name="Wu L."/>
            <person name="Ma J."/>
        </authorList>
    </citation>
    <scope>NUCLEOTIDE SEQUENCE [LARGE SCALE GENOMIC DNA]</scope>
    <source>
        <strain evidence="3">CGMCC 4.1621</strain>
    </source>
</reference>
<name>A0ABW2EQY9_9BACI</name>
<keyword evidence="3" id="KW-1185">Reference proteome</keyword>
<organism evidence="2 3">
    <name type="scientific">Halobacillus seohaensis</name>
    <dbReference type="NCBI Taxonomy" id="447421"/>
    <lineage>
        <taxon>Bacteria</taxon>
        <taxon>Bacillati</taxon>
        <taxon>Bacillota</taxon>
        <taxon>Bacilli</taxon>
        <taxon>Bacillales</taxon>
        <taxon>Bacillaceae</taxon>
        <taxon>Halobacillus</taxon>
    </lineage>
</organism>